<protein>
    <recommendedName>
        <fullName evidence="4">Transmembrane protein</fullName>
    </recommendedName>
</protein>
<organism evidence="2 3">
    <name type="scientific">Parabacteroides faecis</name>
    <dbReference type="NCBI Taxonomy" id="1217282"/>
    <lineage>
        <taxon>Bacteria</taxon>
        <taxon>Pseudomonadati</taxon>
        <taxon>Bacteroidota</taxon>
        <taxon>Bacteroidia</taxon>
        <taxon>Bacteroidales</taxon>
        <taxon>Tannerellaceae</taxon>
        <taxon>Parabacteroides</taxon>
    </lineage>
</organism>
<gene>
    <name evidence="2" type="ORF">GGQ57_004545</name>
</gene>
<keyword evidence="1" id="KW-0472">Membrane</keyword>
<evidence type="ECO:0000313" key="2">
    <source>
        <dbReference type="EMBL" id="MBB4624601.1"/>
    </source>
</evidence>
<proteinExistence type="predicted"/>
<feature type="transmembrane region" description="Helical" evidence="1">
    <location>
        <begin position="36"/>
        <end position="54"/>
    </location>
</feature>
<keyword evidence="3" id="KW-1185">Reference proteome</keyword>
<sequence>MKYILKWILFAILIYAFFFLSNLIIEGGSKDLTNLIYRSLMLSWPCLFFFICTSRYIQKKQIIYKEFYSFSFIFYIIQSLIFYKSNIVNNLNKNYILSNIEAIFLTFTIILIVVGIVKYKIKK</sequence>
<accession>A0ABR6KSX5</accession>
<comment type="caution">
    <text evidence="2">The sequence shown here is derived from an EMBL/GenBank/DDBJ whole genome shotgun (WGS) entry which is preliminary data.</text>
</comment>
<name>A0ABR6KSX5_9BACT</name>
<dbReference type="Proteomes" id="UP000533637">
    <property type="component" value="Unassembled WGS sequence"/>
</dbReference>
<evidence type="ECO:0008006" key="4">
    <source>
        <dbReference type="Google" id="ProtNLM"/>
    </source>
</evidence>
<feature type="transmembrane region" description="Helical" evidence="1">
    <location>
        <begin position="66"/>
        <end position="83"/>
    </location>
</feature>
<evidence type="ECO:0000313" key="3">
    <source>
        <dbReference type="Proteomes" id="UP000533637"/>
    </source>
</evidence>
<feature type="transmembrane region" description="Helical" evidence="1">
    <location>
        <begin position="7"/>
        <end position="24"/>
    </location>
</feature>
<dbReference type="EMBL" id="JACHOC010000011">
    <property type="protein sequence ID" value="MBB4624601.1"/>
    <property type="molecule type" value="Genomic_DNA"/>
</dbReference>
<keyword evidence="1" id="KW-1133">Transmembrane helix</keyword>
<reference evidence="2 3" key="1">
    <citation type="submission" date="2020-08" db="EMBL/GenBank/DDBJ databases">
        <title>Genomic Encyclopedia of Type Strains, Phase IV (KMG-IV): sequencing the most valuable type-strain genomes for metagenomic binning, comparative biology and taxonomic classification.</title>
        <authorList>
            <person name="Goeker M."/>
        </authorList>
    </citation>
    <scope>NUCLEOTIDE SEQUENCE [LARGE SCALE GENOMIC DNA]</scope>
    <source>
        <strain evidence="2 3">DSM 102983</strain>
    </source>
</reference>
<feature type="transmembrane region" description="Helical" evidence="1">
    <location>
        <begin position="95"/>
        <end position="117"/>
    </location>
</feature>
<evidence type="ECO:0000256" key="1">
    <source>
        <dbReference type="SAM" id="Phobius"/>
    </source>
</evidence>
<keyword evidence="1" id="KW-0812">Transmembrane</keyword>